<evidence type="ECO:0000313" key="2">
    <source>
        <dbReference type="Proteomes" id="UP001163603"/>
    </source>
</evidence>
<name>A0ACC0XGK6_9ROSI</name>
<organism evidence="1 2">
    <name type="scientific">Pistacia integerrima</name>
    <dbReference type="NCBI Taxonomy" id="434235"/>
    <lineage>
        <taxon>Eukaryota</taxon>
        <taxon>Viridiplantae</taxon>
        <taxon>Streptophyta</taxon>
        <taxon>Embryophyta</taxon>
        <taxon>Tracheophyta</taxon>
        <taxon>Spermatophyta</taxon>
        <taxon>Magnoliopsida</taxon>
        <taxon>eudicotyledons</taxon>
        <taxon>Gunneridae</taxon>
        <taxon>Pentapetalae</taxon>
        <taxon>rosids</taxon>
        <taxon>malvids</taxon>
        <taxon>Sapindales</taxon>
        <taxon>Anacardiaceae</taxon>
        <taxon>Pistacia</taxon>
    </lineage>
</organism>
<proteinExistence type="predicted"/>
<gene>
    <name evidence="1" type="ORF">Pint_10647</name>
</gene>
<dbReference type="EMBL" id="CM047747">
    <property type="protein sequence ID" value="KAJ0016635.1"/>
    <property type="molecule type" value="Genomic_DNA"/>
</dbReference>
<accession>A0ACC0XGK6</accession>
<keyword evidence="2" id="KW-1185">Reference proteome</keyword>
<dbReference type="Proteomes" id="UP001163603">
    <property type="component" value="Chromosome 12"/>
</dbReference>
<evidence type="ECO:0000313" key="1">
    <source>
        <dbReference type="EMBL" id="KAJ0016635.1"/>
    </source>
</evidence>
<reference evidence="2" key="1">
    <citation type="journal article" date="2023" name="G3 (Bethesda)">
        <title>Genome assembly and association tests identify interacting loci associated with vigor, precocity, and sex in interspecific pistachio rootstocks.</title>
        <authorList>
            <person name="Palmer W."/>
            <person name="Jacygrad E."/>
            <person name="Sagayaradj S."/>
            <person name="Cavanaugh K."/>
            <person name="Han R."/>
            <person name="Bertier L."/>
            <person name="Beede B."/>
            <person name="Kafkas S."/>
            <person name="Golino D."/>
            <person name="Preece J."/>
            <person name="Michelmore R."/>
        </authorList>
    </citation>
    <scope>NUCLEOTIDE SEQUENCE [LARGE SCALE GENOMIC DNA]</scope>
</reference>
<protein>
    <submittedName>
        <fullName evidence="1">Uncharacterized protein</fullName>
    </submittedName>
</protein>
<comment type="caution">
    <text evidence="1">The sequence shown here is derived from an EMBL/GenBank/DDBJ whole genome shotgun (WGS) entry which is preliminary data.</text>
</comment>
<sequence>MQKYWTQLTQGPPPEILILPWPAIPSTLLFLFFQHLTAREILDQLV</sequence>